<protein>
    <submittedName>
        <fullName evidence="2">Uncharacterized protein</fullName>
    </submittedName>
</protein>
<dbReference type="HOGENOM" id="CLU_1246051_0_0_1"/>
<proteinExistence type="predicted"/>
<keyword evidence="3" id="KW-1185">Reference proteome</keyword>
<evidence type="ECO:0000256" key="1">
    <source>
        <dbReference type="SAM" id="MobiDB-lite"/>
    </source>
</evidence>
<dbReference type="EMBL" id="KN837388">
    <property type="protein sequence ID" value="KIJ25999.1"/>
    <property type="molecule type" value="Genomic_DNA"/>
</dbReference>
<organism evidence="2 3">
    <name type="scientific">Sphaerobolus stellatus (strain SS14)</name>
    <dbReference type="NCBI Taxonomy" id="990650"/>
    <lineage>
        <taxon>Eukaryota</taxon>
        <taxon>Fungi</taxon>
        <taxon>Dikarya</taxon>
        <taxon>Basidiomycota</taxon>
        <taxon>Agaricomycotina</taxon>
        <taxon>Agaricomycetes</taxon>
        <taxon>Phallomycetidae</taxon>
        <taxon>Geastrales</taxon>
        <taxon>Sphaerobolaceae</taxon>
        <taxon>Sphaerobolus</taxon>
    </lineage>
</organism>
<evidence type="ECO:0000313" key="2">
    <source>
        <dbReference type="EMBL" id="KIJ25999.1"/>
    </source>
</evidence>
<name>A0A0C9TW27_SPHS4</name>
<evidence type="ECO:0000313" key="3">
    <source>
        <dbReference type="Proteomes" id="UP000054279"/>
    </source>
</evidence>
<accession>A0A0C9TW27</accession>
<gene>
    <name evidence="2" type="ORF">M422DRAFT_38389</name>
</gene>
<reference evidence="2 3" key="1">
    <citation type="submission" date="2014-06" db="EMBL/GenBank/DDBJ databases">
        <title>Evolutionary Origins and Diversification of the Mycorrhizal Mutualists.</title>
        <authorList>
            <consortium name="DOE Joint Genome Institute"/>
            <consortium name="Mycorrhizal Genomics Consortium"/>
            <person name="Kohler A."/>
            <person name="Kuo A."/>
            <person name="Nagy L.G."/>
            <person name="Floudas D."/>
            <person name="Copeland A."/>
            <person name="Barry K.W."/>
            <person name="Cichocki N."/>
            <person name="Veneault-Fourrey C."/>
            <person name="LaButti K."/>
            <person name="Lindquist E.A."/>
            <person name="Lipzen A."/>
            <person name="Lundell T."/>
            <person name="Morin E."/>
            <person name="Murat C."/>
            <person name="Riley R."/>
            <person name="Ohm R."/>
            <person name="Sun H."/>
            <person name="Tunlid A."/>
            <person name="Henrissat B."/>
            <person name="Grigoriev I.V."/>
            <person name="Hibbett D.S."/>
            <person name="Martin F."/>
        </authorList>
    </citation>
    <scope>NUCLEOTIDE SEQUENCE [LARGE SCALE GENOMIC DNA]</scope>
    <source>
        <strain evidence="2 3">SS14</strain>
    </source>
</reference>
<sequence>MVLCRSWHWAVEGFGGREEVHHTLTNDKLVRRRTQAHGQAVAAGRVNNANHAPTAAEKVKMKALEGTNSSEAPPAPVMPATLPPLNNARPRHASTMPSGQAGGPPPPQQQGGPQQERPFANAPRYTLSDTPSPPPAGTAVASHPRVAGRPPGRRHETVQHVGGVVGSPAPPVHSYSAPSQAHGPATLAEMGFQVGKAEEKDRVII</sequence>
<dbReference type="Proteomes" id="UP000054279">
    <property type="component" value="Unassembled WGS sequence"/>
</dbReference>
<dbReference type="AlphaFoldDB" id="A0A0C9TW27"/>
<feature type="region of interest" description="Disordered" evidence="1">
    <location>
        <begin position="66"/>
        <end position="182"/>
    </location>
</feature>